<accession>A0ACB7J156</accession>
<organism evidence="1 2">
    <name type="scientific">Pleurotus cornucopiae</name>
    <name type="common">Cornucopia mushroom</name>
    <dbReference type="NCBI Taxonomy" id="5321"/>
    <lineage>
        <taxon>Eukaryota</taxon>
        <taxon>Fungi</taxon>
        <taxon>Dikarya</taxon>
        <taxon>Basidiomycota</taxon>
        <taxon>Agaricomycotina</taxon>
        <taxon>Agaricomycetes</taxon>
        <taxon>Agaricomycetidae</taxon>
        <taxon>Agaricales</taxon>
        <taxon>Pleurotineae</taxon>
        <taxon>Pleurotaceae</taxon>
        <taxon>Pleurotus</taxon>
    </lineage>
</organism>
<evidence type="ECO:0000313" key="2">
    <source>
        <dbReference type="Proteomes" id="UP000824881"/>
    </source>
</evidence>
<dbReference type="Proteomes" id="UP000824881">
    <property type="component" value="Unassembled WGS sequence"/>
</dbReference>
<proteinExistence type="predicted"/>
<name>A0ACB7J156_PLECO</name>
<keyword evidence="2" id="KW-1185">Reference proteome</keyword>
<sequence length="771" mass="83965">MFSPCLPSEQGLVKGTFIGESRGMLAKFPFPIVLQLNFMRLYIPVEPPPTPAPSPGPEQDNPARLQYLASILHTCTPSELRFISLSIAPLLKRDFLRDLPIELGLHILSYIHDPDSLTYLSQVSKSWRQVVRDESVWRRMCDLYHFPTGTRPSSGRNEPLKELEEFADKPMDPALEWLASRPSEIRDSPLSSSSFHRFKYHYMTLQNWRHGGHLLREFSVPMGSTEREGGVITSVALDSEWVVVGSANSKIHVFSARTGVLHRVLVGHTSGVWSVGLVSRGGRPLRRRAADGDGEAWVSFLPASHREALGLDLDDEGASDDEETTSEPGGASEGWGQPNAIVVSAGCDQVIKVWEVEHGNCIHTLTGHTATIRSLKLLHRSPTAVTGARDRTVRVWDIQKGRMLRVLEGHEDRVRCVEVCGRRAVSGSYDGTCRLWDIDTGKCIHVLTGHRNQVYCVAFNGVYVASGGLDTVVRVWSAETGACLSILAGHTALVSQLQLSPAPREERARARNRSSVHIGSGSSWDVTDPHFPSYTYTSPTSTSPPNSTSNSNPLSQSHSSPNPVLNLPSTRPILATGGSDGRVITYDIESRQVVHRIAAHDAAVMALQFDEYFIVTAGADGRVRVFETGSGRLVRDWYGNAGSGGYGYDVLSDGDTAAGMTNIPTPRYENVWKVVFGGSLWGASATGNGMTTMDLDKGKGSICDVSDGGVDGLGKRERGRGRDICAVMCRKPGGRTVVEIWQMSPDMVVAPASAQQWSGEDKDGEEDAAAG</sequence>
<comment type="caution">
    <text evidence="1">The sequence shown here is derived from an EMBL/GenBank/DDBJ whole genome shotgun (WGS) entry which is preliminary data.</text>
</comment>
<reference evidence="1 2" key="1">
    <citation type="journal article" date="2021" name="Appl. Environ. Microbiol.">
        <title>Genetic linkage and physical mapping for an oyster mushroom Pleurotus cornucopiae and QTL analysis for the trait cap color.</title>
        <authorList>
            <person name="Zhang Y."/>
            <person name="Gao W."/>
            <person name="Sonnenberg A."/>
            <person name="Chen Q."/>
            <person name="Zhang J."/>
            <person name="Huang C."/>
        </authorList>
    </citation>
    <scope>NUCLEOTIDE SEQUENCE [LARGE SCALE GENOMIC DNA]</scope>
    <source>
        <strain evidence="1">CCMSSC00406</strain>
    </source>
</reference>
<gene>
    <name evidence="1" type="ORF">CCMSSC00406_0004772</name>
</gene>
<dbReference type="EMBL" id="WQMT02000004">
    <property type="protein sequence ID" value="KAG9224273.1"/>
    <property type="molecule type" value="Genomic_DNA"/>
</dbReference>
<protein>
    <submittedName>
        <fullName evidence="1">Uncharacterized protein</fullName>
    </submittedName>
</protein>
<evidence type="ECO:0000313" key="1">
    <source>
        <dbReference type="EMBL" id="KAG9224273.1"/>
    </source>
</evidence>